<dbReference type="EMBL" id="MF042360">
    <property type="protein sequence ID" value="ARV77096.1"/>
    <property type="molecule type" value="Genomic_DNA"/>
</dbReference>
<dbReference type="Proteomes" id="UP000225448">
    <property type="component" value="Segment"/>
</dbReference>
<sequence length="149" mass="16740">MTTQKSQSTLEINAFGQRAGELGSEFSNAIFSKGIANITQLEKDSLLEVMEWNCLVQKAFIEWLGGDRSFETWLPFFYVTQSGFDYDKIDPTGELKAMAGKKWDEAVLKTYFDEEIKDAVSGLEIKDVNITLAMFEEGLVYVKALQVAA</sequence>
<keyword evidence="2" id="KW-1185">Reference proteome</keyword>
<gene>
    <name evidence="1" type="ORF">PHABIO_468</name>
</gene>
<evidence type="ECO:0000313" key="1">
    <source>
        <dbReference type="EMBL" id="ARV77096.1"/>
    </source>
</evidence>
<proteinExistence type="predicted"/>
<organism evidence="1 2">
    <name type="scientific">Pseudomonas phage Phabio</name>
    <dbReference type="NCBI Taxonomy" id="2006668"/>
    <lineage>
        <taxon>Viruses</taxon>
        <taxon>Duplodnaviria</taxon>
        <taxon>Heunggongvirae</taxon>
        <taxon>Uroviricota</taxon>
        <taxon>Caudoviricetes</taxon>
        <taxon>Chimalliviridae</taxon>
        <taxon>Phabiovirus</taxon>
        <taxon>Phabiovirus phabio</taxon>
    </lineage>
</organism>
<evidence type="ECO:0000313" key="2">
    <source>
        <dbReference type="Proteomes" id="UP000225448"/>
    </source>
</evidence>
<reference evidence="1 2" key="1">
    <citation type="submission" date="2017-05" db="EMBL/GenBank/DDBJ databases">
        <authorList>
            <person name="Song R."/>
            <person name="Chenine A.L."/>
            <person name="Ruprecht R.M."/>
        </authorList>
    </citation>
    <scope>NUCLEOTIDE SEQUENCE [LARGE SCALE GENOMIC DNA]</scope>
</reference>
<name>A0A1Y0SZJ2_9CAUD</name>
<accession>A0A1Y0SZJ2</accession>
<protein>
    <submittedName>
        <fullName evidence="1">Uncharacterized protein</fullName>
    </submittedName>
</protein>